<dbReference type="Proteomes" id="UP001317191">
    <property type="component" value="Unassembled WGS sequence"/>
</dbReference>
<gene>
    <name evidence="1" type="ORF">NAT50_06920</name>
</gene>
<dbReference type="InterPro" id="IPR029044">
    <property type="entry name" value="Nucleotide-diphossugar_trans"/>
</dbReference>
<evidence type="ECO:0000313" key="1">
    <source>
        <dbReference type="EMBL" id="MCL9809087.1"/>
    </source>
</evidence>
<evidence type="ECO:0000313" key="2">
    <source>
        <dbReference type="Proteomes" id="UP001317191"/>
    </source>
</evidence>
<dbReference type="EMBL" id="JAMLJM010000004">
    <property type="protein sequence ID" value="MCL9809087.1"/>
    <property type="molecule type" value="Genomic_DNA"/>
</dbReference>
<dbReference type="Gene3D" id="3.90.550.10">
    <property type="entry name" value="Spore Coat Polysaccharide Biosynthesis Protein SpsA, Chain A"/>
    <property type="match status" value="1"/>
</dbReference>
<keyword evidence="2" id="KW-1185">Reference proteome</keyword>
<name>A0ABT0TNN1_9FLAO</name>
<accession>A0ABT0TNN1</accession>
<dbReference type="RefSeq" id="WP_250592495.1">
    <property type="nucleotide sequence ID" value="NZ_JAMLJM010000004.1"/>
</dbReference>
<sequence length="292" mass="34190">MEFSYLIVTNNRVADLSKTLDTIYSSIDLQKEEVLVYIDACEATELLRTSYPWVRWFSGTKKISASPARAFLYPKALGTYLIGLDDDAHIITSNHKEVLRTLFSNSKVGILAFKEVKGIFESDVEALEEVGTKVWCYPTNDFIGCGFAIRKEVYDATRGFPTWVDIYGEEPCLSFEVLDLGYEIWFTNQIAVNHRIDRDKRKLQGKNYFRFEKQLQNSFFTFLNYYPQPFLPIVKLFYHNFKKYALQDGTYFRLYFKVIANIILNYQQKKKFRKPISVKTLDKIRALKSLTY</sequence>
<protein>
    <submittedName>
        <fullName evidence="1">Glycosyltransferase family 2 protein</fullName>
    </submittedName>
</protein>
<dbReference type="SUPFAM" id="SSF53448">
    <property type="entry name" value="Nucleotide-diphospho-sugar transferases"/>
    <property type="match status" value="1"/>
</dbReference>
<reference evidence="1 2" key="1">
    <citation type="submission" date="2022-05" db="EMBL/GenBank/DDBJ databases">
        <title>Flavobacterium sp., isolated from activated sludge.</title>
        <authorList>
            <person name="Ran Q."/>
        </authorList>
    </citation>
    <scope>NUCLEOTIDE SEQUENCE [LARGE SCALE GENOMIC DNA]</scope>
    <source>
        <strain evidence="1 2">HXWNR70</strain>
    </source>
</reference>
<proteinExistence type="predicted"/>
<comment type="caution">
    <text evidence="1">The sequence shown here is derived from an EMBL/GenBank/DDBJ whole genome shotgun (WGS) entry which is preliminary data.</text>
</comment>
<organism evidence="1 2">
    <name type="scientific">Flavobacterium luminosum</name>
    <dbReference type="NCBI Taxonomy" id="2949086"/>
    <lineage>
        <taxon>Bacteria</taxon>
        <taxon>Pseudomonadati</taxon>
        <taxon>Bacteroidota</taxon>
        <taxon>Flavobacteriia</taxon>
        <taxon>Flavobacteriales</taxon>
        <taxon>Flavobacteriaceae</taxon>
        <taxon>Flavobacterium</taxon>
    </lineage>
</organism>